<feature type="transmembrane region" description="Helical" evidence="2">
    <location>
        <begin position="33"/>
        <end position="52"/>
    </location>
</feature>
<gene>
    <name evidence="3" type="ORF">GCM10009817_28250</name>
</gene>
<dbReference type="EMBL" id="BAAAPU010000008">
    <property type="protein sequence ID" value="GAA1985147.1"/>
    <property type="molecule type" value="Genomic_DNA"/>
</dbReference>
<feature type="transmembrane region" description="Helical" evidence="2">
    <location>
        <begin position="127"/>
        <end position="147"/>
    </location>
</feature>
<evidence type="ECO:0000313" key="3">
    <source>
        <dbReference type="EMBL" id="GAA1985147.1"/>
    </source>
</evidence>
<sequence length="161" mass="17526">MTQPVDDSTYDRADDSTDDRADDSLDAHRAADVVDVFVYVVVLNLFIEYLPAVLSETFTLSLLTAVLLKVILEVVVAMKKRVRARYRRASGPAGKVVAAALLWVVLFGSKFVVLEAVALVFGDRATLGGFASVTLLVITLLVSRAFVRRLLRTTAPGDGRL</sequence>
<keyword evidence="2" id="KW-1133">Transmembrane helix</keyword>
<proteinExistence type="predicted"/>
<evidence type="ECO:0000256" key="1">
    <source>
        <dbReference type="SAM" id="MobiDB-lite"/>
    </source>
</evidence>
<feature type="transmembrane region" description="Helical" evidence="2">
    <location>
        <begin position="58"/>
        <end position="76"/>
    </location>
</feature>
<protein>
    <submittedName>
        <fullName evidence="3">Uncharacterized protein</fullName>
    </submittedName>
</protein>
<feature type="transmembrane region" description="Helical" evidence="2">
    <location>
        <begin position="96"/>
        <end position="121"/>
    </location>
</feature>
<name>A0ABN2SE55_9MICO</name>
<evidence type="ECO:0000313" key="4">
    <source>
        <dbReference type="Proteomes" id="UP001500013"/>
    </source>
</evidence>
<keyword evidence="4" id="KW-1185">Reference proteome</keyword>
<reference evidence="3 4" key="1">
    <citation type="journal article" date="2019" name="Int. J. Syst. Evol. Microbiol.">
        <title>The Global Catalogue of Microorganisms (GCM) 10K type strain sequencing project: providing services to taxonomists for standard genome sequencing and annotation.</title>
        <authorList>
            <consortium name="The Broad Institute Genomics Platform"/>
            <consortium name="The Broad Institute Genome Sequencing Center for Infectious Disease"/>
            <person name="Wu L."/>
            <person name="Ma J."/>
        </authorList>
    </citation>
    <scope>NUCLEOTIDE SEQUENCE [LARGE SCALE GENOMIC DNA]</scope>
    <source>
        <strain evidence="3 4">JCM 15628</strain>
    </source>
</reference>
<keyword evidence="2" id="KW-0812">Transmembrane</keyword>
<dbReference type="Proteomes" id="UP001500013">
    <property type="component" value="Unassembled WGS sequence"/>
</dbReference>
<accession>A0ABN2SE55</accession>
<keyword evidence="2" id="KW-0472">Membrane</keyword>
<evidence type="ECO:0000256" key="2">
    <source>
        <dbReference type="SAM" id="Phobius"/>
    </source>
</evidence>
<comment type="caution">
    <text evidence="3">The sequence shown here is derived from an EMBL/GenBank/DDBJ whole genome shotgun (WGS) entry which is preliminary data.</text>
</comment>
<organism evidence="3 4">
    <name type="scientific">Terrabacter lapilli</name>
    <dbReference type="NCBI Taxonomy" id="436231"/>
    <lineage>
        <taxon>Bacteria</taxon>
        <taxon>Bacillati</taxon>
        <taxon>Actinomycetota</taxon>
        <taxon>Actinomycetes</taxon>
        <taxon>Micrococcales</taxon>
        <taxon>Intrasporangiaceae</taxon>
        <taxon>Terrabacter</taxon>
    </lineage>
</organism>
<feature type="region of interest" description="Disordered" evidence="1">
    <location>
        <begin position="1"/>
        <end position="21"/>
    </location>
</feature>
<feature type="compositionally biased region" description="Basic and acidic residues" evidence="1">
    <location>
        <begin position="9"/>
        <end position="21"/>
    </location>
</feature>